<name>A0A348WE79_9RHOB</name>
<reference evidence="5 6" key="1">
    <citation type="journal article" date="2018" name="Nat. Biotechnol.">
        <title>A standardized bacterial taxonomy based on genome phylogeny substantially revises the tree of life.</title>
        <authorList>
            <person name="Parks D.H."/>
            <person name="Chuvochina M."/>
            <person name="Waite D.W."/>
            <person name="Rinke C."/>
            <person name="Skarshewski A."/>
            <person name="Chaumeil P.A."/>
            <person name="Hugenholtz P."/>
        </authorList>
    </citation>
    <scope>NUCLEOTIDE SEQUENCE [LARGE SCALE GENOMIC DNA]</scope>
    <source>
        <strain evidence="5">UBA9169</strain>
    </source>
</reference>
<dbReference type="GO" id="GO:0003700">
    <property type="term" value="F:DNA-binding transcription factor activity"/>
    <property type="evidence" value="ECO:0007669"/>
    <property type="project" value="InterPro"/>
</dbReference>
<evidence type="ECO:0000259" key="4">
    <source>
        <dbReference type="PROSITE" id="PS51000"/>
    </source>
</evidence>
<dbReference type="InterPro" id="IPR037171">
    <property type="entry name" value="NagB/RpiA_transferase-like"/>
</dbReference>
<dbReference type="Pfam" id="PF08220">
    <property type="entry name" value="HTH_DeoR"/>
    <property type="match status" value="1"/>
</dbReference>
<accession>A0A348WE79</accession>
<dbReference type="SMART" id="SM01134">
    <property type="entry name" value="DeoRC"/>
    <property type="match status" value="1"/>
</dbReference>
<dbReference type="SMART" id="SM00420">
    <property type="entry name" value="HTH_DEOR"/>
    <property type="match status" value="1"/>
</dbReference>
<evidence type="ECO:0000256" key="1">
    <source>
        <dbReference type="ARBA" id="ARBA00022491"/>
    </source>
</evidence>
<dbReference type="EMBL" id="DMVW01000124">
    <property type="protein sequence ID" value="HAR52841.1"/>
    <property type="molecule type" value="Genomic_DNA"/>
</dbReference>
<dbReference type="Gene3D" id="1.10.10.10">
    <property type="entry name" value="Winged helix-like DNA-binding domain superfamily/Winged helix DNA-binding domain"/>
    <property type="match status" value="1"/>
</dbReference>
<sequence length="265" mass="28029">MSKPTDTHTTHREVELLDTLRSLGGSARTAALAEALSVSEETVRRTVKALAKTGIVHRVHGGVYLANTDATSPVISRLEKHATEKTLIASTAAGLIPNGACVFLDVGSTTAFVAEALRNHSDLTVVTNGLHPAQSLMRRNGNTVWLAGGELREVEAGTFGNTALDFVGRFNIDMAVLSIDGIDPASGFLLAGAAEAELARAVVSRAKRSLVVADHSKFGQTAPIVACPPDAIDMLVTDVPLAPLYRKCMADWDIETVVARKPRKG</sequence>
<evidence type="ECO:0000256" key="3">
    <source>
        <dbReference type="ARBA" id="ARBA00023163"/>
    </source>
</evidence>
<dbReference type="PANTHER" id="PTHR30363:SF4">
    <property type="entry name" value="GLYCEROL-3-PHOSPHATE REGULON REPRESSOR"/>
    <property type="match status" value="1"/>
</dbReference>
<proteinExistence type="predicted"/>
<feature type="domain" description="HTH deoR-type" evidence="4">
    <location>
        <begin position="10"/>
        <end position="65"/>
    </location>
</feature>
<evidence type="ECO:0000256" key="2">
    <source>
        <dbReference type="ARBA" id="ARBA00023015"/>
    </source>
</evidence>
<dbReference type="SUPFAM" id="SSF46785">
    <property type="entry name" value="Winged helix' DNA-binding domain"/>
    <property type="match status" value="1"/>
</dbReference>
<gene>
    <name evidence="5" type="ORF">DCS45_13340</name>
</gene>
<dbReference type="AlphaFoldDB" id="A0A348WE79"/>
<dbReference type="InterPro" id="IPR036388">
    <property type="entry name" value="WH-like_DNA-bd_sf"/>
</dbReference>
<dbReference type="PROSITE" id="PS51000">
    <property type="entry name" value="HTH_DEOR_2"/>
    <property type="match status" value="1"/>
</dbReference>
<organism evidence="5 6">
    <name type="scientific">Roseovarius nubinhibens</name>
    <dbReference type="NCBI Taxonomy" id="314263"/>
    <lineage>
        <taxon>Bacteria</taxon>
        <taxon>Pseudomonadati</taxon>
        <taxon>Pseudomonadota</taxon>
        <taxon>Alphaproteobacteria</taxon>
        <taxon>Rhodobacterales</taxon>
        <taxon>Roseobacteraceae</taxon>
        <taxon>Roseovarius</taxon>
    </lineage>
</organism>
<dbReference type="PANTHER" id="PTHR30363">
    <property type="entry name" value="HTH-TYPE TRANSCRIPTIONAL REGULATOR SRLR-RELATED"/>
    <property type="match status" value="1"/>
</dbReference>
<dbReference type="Proteomes" id="UP000264719">
    <property type="component" value="Unassembled WGS sequence"/>
</dbReference>
<dbReference type="Pfam" id="PF00455">
    <property type="entry name" value="DeoRC"/>
    <property type="match status" value="1"/>
</dbReference>
<keyword evidence="2" id="KW-0805">Transcription regulation</keyword>
<dbReference type="RefSeq" id="WP_009814208.1">
    <property type="nucleotide sequence ID" value="NZ_CAXAXR010000009.1"/>
</dbReference>
<keyword evidence="3" id="KW-0804">Transcription</keyword>
<dbReference type="PRINTS" id="PR00037">
    <property type="entry name" value="HTHLACR"/>
</dbReference>
<protein>
    <submittedName>
        <fullName evidence="5">DeoR/GlpR transcriptional regulator</fullName>
    </submittedName>
</protein>
<keyword evidence="1" id="KW-0678">Repressor</keyword>
<evidence type="ECO:0000313" key="6">
    <source>
        <dbReference type="Proteomes" id="UP000264719"/>
    </source>
</evidence>
<dbReference type="InterPro" id="IPR036390">
    <property type="entry name" value="WH_DNA-bd_sf"/>
</dbReference>
<dbReference type="Gene3D" id="3.40.50.1360">
    <property type="match status" value="1"/>
</dbReference>
<comment type="caution">
    <text evidence="5">The sequence shown here is derived from an EMBL/GenBank/DDBJ whole genome shotgun (WGS) entry which is preliminary data.</text>
</comment>
<dbReference type="InterPro" id="IPR050313">
    <property type="entry name" value="Carb_Metab_HTH_regulators"/>
</dbReference>
<dbReference type="InterPro" id="IPR001034">
    <property type="entry name" value="DeoR_HTH"/>
</dbReference>
<dbReference type="SUPFAM" id="SSF100950">
    <property type="entry name" value="NagB/RpiA/CoA transferase-like"/>
    <property type="match status" value="1"/>
</dbReference>
<dbReference type="InterPro" id="IPR014036">
    <property type="entry name" value="DeoR-like_C"/>
</dbReference>
<evidence type="ECO:0000313" key="5">
    <source>
        <dbReference type="EMBL" id="HAR52841.1"/>
    </source>
</evidence>